<feature type="compositionally biased region" description="Basic and acidic residues" evidence="1">
    <location>
        <begin position="44"/>
        <end position="58"/>
    </location>
</feature>
<dbReference type="EMBL" id="JAULSC010000309">
    <property type="protein sequence ID" value="MDO3398247.1"/>
    <property type="molecule type" value="Genomic_DNA"/>
</dbReference>
<gene>
    <name evidence="2" type="ORF">QWJ41_21230</name>
</gene>
<name>A0ABT8TWA8_9ACTN</name>
<dbReference type="RefSeq" id="WP_302710488.1">
    <property type="nucleotide sequence ID" value="NZ_JAULSC010000309.1"/>
</dbReference>
<accession>A0ABT8TWA8</accession>
<sequence length="87" mass="9443">TGALTGGLSFKKSSLGTSKTLTAGQSAAFMSKRRSTAPQSVPELMHDKGHSYEMKNWEDATPGRMDTDLERGNEETVPKEEEGQRVA</sequence>
<feature type="compositionally biased region" description="Basic and acidic residues" evidence="1">
    <location>
        <begin position="65"/>
        <end position="87"/>
    </location>
</feature>
<evidence type="ECO:0000313" key="3">
    <source>
        <dbReference type="Proteomes" id="UP001168363"/>
    </source>
</evidence>
<organism evidence="2 3">
    <name type="scientific">Nocardioides cremeus</name>
    <dbReference type="NCBI Taxonomy" id="3058044"/>
    <lineage>
        <taxon>Bacteria</taxon>
        <taxon>Bacillati</taxon>
        <taxon>Actinomycetota</taxon>
        <taxon>Actinomycetes</taxon>
        <taxon>Propionibacteriales</taxon>
        <taxon>Nocardioidaceae</taxon>
        <taxon>Nocardioides</taxon>
    </lineage>
</organism>
<protein>
    <submittedName>
        <fullName evidence="2">Uncharacterized protein</fullName>
    </submittedName>
</protein>
<dbReference type="Proteomes" id="UP001168363">
    <property type="component" value="Unassembled WGS sequence"/>
</dbReference>
<comment type="caution">
    <text evidence="2">The sequence shown here is derived from an EMBL/GenBank/DDBJ whole genome shotgun (WGS) entry which is preliminary data.</text>
</comment>
<feature type="compositionally biased region" description="Polar residues" evidence="1">
    <location>
        <begin position="11"/>
        <end position="25"/>
    </location>
</feature>
<feature type="region of interest" description="Disordered" evidence="1">
    <location>
        <begin position="1"/>
        <end position="87"/>
    </location>
</feature>
<evidence type="ECO:0000313" key="2">
    <source>
        <dbReference type="EMBL" id="MDO3398247.1"/>
    </source>
</evidence>
<evidence type="ECO:0000256" key="1">
    <source>
        <dbReference type="SAM" id="MobiDB-lite"/>
    </source>
</evidence>
<proteinExistence type="predicted"/>
<keyword evidence="3" id="KW-1185">Reference proteome</keyword>
<feature type="non-terminal residue" evidence="2">
    <location>
        <position position="1"/>
    </location>
</feature>
<reference evidence="2" key="1">
    <citation type="submission" date="2023-06" db="EMBL/GenBank/DDBJ databases">
        <title>Genome sequence of Nocardioides sp. SOB44.</title>
        <authorList>
            <person name="Zhang G."/>
        </authorList>
    </citation>
    <scope>NUCLEOTIDE SEQUENCE</scope>
    <source>
        <strain evidence="2">SOB44</strain>
    </source>
</reference>